<keyword evidence="4" id="KW-0964">Secreted</keyword>
<dbReference type="InterPro" id="IPR002447">
    <property type="entry name" value="Blactoglobulin"/>
</dbReference>
<accession>A0A8C2QXD3</accession>
<dbReference type="InterPro" id="IPR022272">
    <property type="entry name" value="Lipocalin_CS"/>
</dbReference>
<evidence type="ECO:0000256" key="7">
    <source>
        <dbReference type="ARBA" id="ARBA00023157"/>
    </source>
</evidence>
<protein>
    <submittedName>
        <fullName evidence="12">Progestagen-associated endometrial protein</fullName>
    </submittedName>
</protein>
<evidence type="ECO:0000256" key="8">
    <source>
        <dbReference type="RuleBase" id="RU003695"/>
    </source>
</evidence>
<reference evidence="12" key="1">
    <citation type="submission" date="2019-03" db="EMBL/GenBank/DDBJ databases">
        <title>Genome sequencing and reference-guided assembly of Black Bengal Goat (Capra hircus).</title>
        <authorList>
            <person name="Siddiki A.Z."/>
            <person name="Baten A."/>
            <person name="Billah M."/>
            <person name="Alam M.A.U."/>
            <person name="Shawrob K.S.M."/>
            <person name="Saha S."/>
            <person name="Chowdhury M."/>
            <person name="Rahman A.H."/>
            <person name="Stear M."/>
            <person name="Miah G."/>
            <person name="Das G.B."/>
            <person name="Hossain M.M."/>
            <person name="Kumkum M."/>
            <person name="Islam M.S."/>
            <person name="Mollah A.M."/>
            <person name="Ahsan A."/>
            <person name="Tusar F."/>
            <person name="Khan M.K.I."/>
        </authorList>
    </citation>
    <scope>NUCLEOTIDE SEQUENCE [LARGE SCALE GENOMIC DNA]</scope>
</reference>
<name>A0A8C2QXD3_CAPHI</name>
<evidence type="ECO:0000313" key="12">
    <source>
        <dbReference type="Ensembl" id="ENSCHIP00010015711.1"/>
    </source>
</evidence>
<dbReference type="Ensembl" id="ENSCHIT00010022055.1">
    <property type="protein sequence ID" value="ENSCHIP00010015711.1"/>
    <property type="gene ID" value="ENSCHIG00010011456.1"/>
</dbReference>
<comment type="similarity">
    <text evidence="2 8">Belongs to the calycin superfamily. Lipocalin family.</text>
</comment>
<evidence type="ECO:0000256" key="10">
    <source>
        <dbReference type="SAM" id="SignalP"/>
    </source>
</evidence>
<evidence type="ECO:0000256" key="3">
    <source>
        <dbReference type="ARBA" id="ARBA00022448"/>
    </source>
</evidence>
<proteinExistence type="inferred from homology"/>
<keyword evidence="6" id="KW-0683">Retinol-binding</keyword>
<reference evidence="12" key="2">
    <citation type="submission" date="2025-08" db="UniProtKB">
        <authorList>
            <consortium name="Ensembl"/>
        </authorList>
    </citation>
    <scope>IDENTIFICATION</scope>
</reference>
<dbReference type="PRINTS" id="PR01172">
    <property type="entry name" value="BLCTOGLOBULN"/>
</dbReference>
<sequence length="255" mass="27678">MKCLLLALGLALACGIQAIIVTQTMKGLDIQKVAGTWYSLAMAASDISLLDAQSAPLRVYVEELKPTPEGNLEILLQKWENGECAQKKIIAEKTKIPAVFKIDGRTPLPLLGSVQPHPRSGGSFLTTPVPGRGGLRLSALNENKVLVLDTDYKKYLLFCMENSAEPEQSLACQCLAVPLGVFRAPVPGGRGHRRVEAPSFVSRPRGRKGPGQPESGPQRWTRRPWRNSTKPSRPCPCTSGSPSTRPSWRGSATSR</sequence>
<dbReference type="InterPro" id="IPR002345">
    <property type="entry name" value="Lipocalin"/>
</dbReference>
<evidence type="ECO:0000256" key="9">
    <source>
        <dbReference type="SAM" id="MobiDB-lite"/>
    </source>
</evidence>
<dbReference type="Pfam" id="PF00061">
    <property type="entry name" value="Lipocalin"/>
    <property type="match status" value="1"/>
</dbReference>
<dbReference type="CDD" id="cd19416">
    <property type="entry name" value="lipocalin_beta-LG-like"/>
    <property type="match status" value="1"/>
</dbReference>
<comment type="subcellular location">
    <subcellularLocation>
        <location evidence="1">Secreted</location>
    </subcellularLocation>
</comment>
<dbReference type="PANTHER" id="PTHR11430:SF117">
    <property type="entry name" value="GLYCODELIN"/>
    <property type="match status" value="1"/>
</dbReference>
<evidence type="ECO:0000256" key="1">
    <source>
        <dbReference type="ARBA" id="ARBA00004613"/>
    </source>
</evidence>
<feature type="compositionally biased region" description="Polar residues" evidence="9">
    <location>
        <begin position="238"/>
        <end position="255"/>
    </location>
</feature>
<evidence type="ECO:0000256" key="2">
    <source>
        <dbReference type="ARBA" id="ARBA00006889"/>
    </source>
</evidence>
<keyword evidence="7" id="KW-1015">Disulfide bond</keyword>
<dbReference type="SUPFAM" id="SSF50814">
    <property type="entry name" value="Lipocalins"/>
    <property type="match status" value="1"/>
</dbReference>
<keyword evidence="10" id="KW-0732">Signal</keyword>
<feature type="region of interest" description="Disordered" evidence="9">
    <location>
        <begin position="185"/>
        <end position="255"/>
    </location>
</feature>
<keyword evidence="3" id="KW-0813">Transport</keyword>
<feature type="domain" description="Lipocalin/cytosolic fatty-acid binding" evidence="11">
    <location>
        <begin position="34"/>
        <end position="103"/>
    </location>
</feature>
<dbReference type="InterPro" id="IPR000566">
    <property type="entry name" value="Lipocln_cytosolic_FA-bd_dom"/>
</dbReference>
<evidence type="ECO:0000256" key="5">
    <source>
        <dbReference type="ARBA" id="ARBA00022743"/>
    </source>
</evidence>
<feature type="signal peptide" evidence="10">
    <location>
        <begin position="1"/>
        <end position="18"/>
    </location>
</feature>
<keyword evidence="5" id="KW-0494">Milk protein</keyword>
<dbReference type="AlphaFoldDB" id="A0A8C2QXD3"/>
<evidence type="ECO:0000259" key="11">
    <source>
        <dbReference type="Pfam" id="PF00061"/>
    </source>
</evidence>
<dbReference type="InterPro" id="IPR012674">
    <property type="entry name" value="Calycin"/>
</dbReference>
<feature type="chain" id="PRO_5034682626" evidence="10">
    <location>
        <begin position="19"/>
        <end position="255"/>
    </location>
</feature>
<evidence type="ECO:0000256" key="4">
    <source>
        <dbReference type="ARBA" id="ARBA00022525"/>
    </source>
</evidence>
<dbReference type="GO" id="GO:0005576">
    <property type="term" value="C:extracellular region"/>
    <property type="evidence" value="ECO:0007669"/>
    <property type="project" value="UniProtKB-SubCell"/>
</dbReference>
<evidence type="ECO:0000256" key="6">
    <source>
        <dbReference type="ARBA" id="ARBA00023072"/>
    </source>
</evidence>
<gene>
    <name evidence="12" type="primary">PAEP</name>
</gene>
<dbReference type="Gene3D" id="2.40.128.20">
    <property type="match status" value="1"/>
</dbReference>
<organism evidence="12">
    <name type="scientific">Capra hircus</name>
    <name type="common">Goat</name>
    <dbReference type="NCBI Taxonomy" id="9925"/>
    <lineage>
        <taxon>Eukaryota</taxon>
        <taxon>Metazoa</taxon>
        <taxon>Chordata</taxon>
        <taxon>Craniata</taxon>
        <taxon>Vertebrata</taxon>
        <taxon>Euteleostomi</taxon>
        <taxon>Mammalia</taxon>
        <taxon>Eutheria</taxon>
        <taxon>Laurasiatheria</taxon>
        <taxon>Artiodactyla</taxon>
        <taxon>Ruminantia</taxon>
        <taxon>Pecora</taxon>
        <taxon>Bovidae</taxon>
        <taxon>Caprinae</taxon>
        <taxon>Capra</taxon>
    </lineage>
</organism>
<dbReference type="PANTHER" id="PTHR11430">
    <property type="entry name" value="LIPOCALIN"/>
    <property type="match status" value="1"/>
</dbReference>
<dbReference type="PROSITE" id="PS00213">
    <property type="entry name" value="LIPOCALIN"/>
    <property type="match status" value="1"/>
</dbReference>
<dbReference type="GO" id="GO:0019841">
    <property type="term" value="F:retinol binding"/>
    <property type="evidence" value="ECO:0007669"/>
    <property type="project" value="UniProtKB-KW"/>
</dbReference>